<proteinExistence type="predicted"/>
<evidence type="ECO:0000313" key="1">
    <source>
        <dbReference type="EMBL" id="GGB60440.1"/>
    </source>
</evidence>
<dbReference type="Proteomes" id="UP000614261">
    <property type="component" value="Unassembled WGS sequence"/>
</dbReference>
<evidence type="ECO:0008006" key="3">
    <source>
        <dbReference type="Google" id="ProtNLM"/>
    </source>
</evidence>
<organism evidence="1 2">
    <name type="scientific">Blastomonas aquatica</name>
    <dbReference type="NCBI Taxonomy" id="1510276"/>
    <lineage>
        <taxon>Bacteria</taxon>
        <taxon>Pseudomonadati</taxon>
        <taxon>Pseudomonadota</taxon>
        <taxon>Alphaproteobacteria</taxon>
        <taxon>Sphingomonadales</taxon>
        <taxon>Sphingomonadaceae</taxon>
        <taxon>Blastomonas</taxon>
    </lineage>
</organism>
<comment type="caution">
    <text evidence="1">The sequence shown here is derived from an EMBL/GenBank/DDBJ whole genome shotgun (WGS) entry which is preliminary data.</text>
</comment>
<keyword evidence="2" id="KW-1185">Reference proteome</keyword>
<reference evidence="2" key="1">
    <citation type="journal article" date="2019" name="Int. J. Syst. Evol. Microbiol.">
        <title>The Global Catalogue of Microorganisms (GCM) 10K type strain sequencing project: providing services to taxonomists for standard genome sequencing and annotation.</title>
        <authorList>
            <consortium name="The Broad Institute Genomics Platform"/>
            <consortium name="The Broad Institute Genome Sequencing Center for Infectious Disease"/>
            <person name="Wu L."/>
            <person name="Ma J."/>
        </authorList>
    </citation>
    <scope>NUCLEOTIDE SEQUENCE [LARGE SCALE GENOMIC DNA]</scope>
    <source>
        <strain evidence="2">CGMCC 1.12851</strain>
    </source>
</reference>
<dbReference type="EMBL" id="BMGD01000002">
    <property type="protein sequence ID" value="GGB60440.1"/>
    <property type="molecule type" value="Genomic_DNA"/>
</dbReference>
<dbReference type="RefSeq" id="WP_188513666.1">
    <property type="nucleotide sequence ID" value="NZ_BMGD01000002.1"/>
</dbReference>
<accession>A0ABQ1J8M1</accession>
<gene>
    <name evidence="1" type="ORF">GCM10010833_14150</name>
</gene>
<sequence>MIKSLMVLTLSAQAPTYAPFILQQEDAVYVDDKIDLKKCHFDKSGYTRWYWFDAIARNSKYIIDRTTVRFAVVDDKKSRVIATAPPPFDAIKVKFKAIGTYKLVSEKTEVTCA</sequence>
<protein>
    <recommendedName>
        <fullName evidence="3">Ig-like domain-containing protein</fullName>
    </recommendedName>
</protein>
<evidence type="ECO:0000313" key="2">
    <source>
        <dbReference type="Proteomes" id="UP000614261"/>
    </source>
</evidence>
<name>A0ABQ1J8M1_9SPHN</name>